<gene>
    <name evidence="4" type="ORF">niasHT_006717</name>
</gene>
<dbReference type="Gene3D" id="3.40.50.11210">
    <property type="entry name" value="Rap/Ran-GAP"/>
    <property type="match status" value="1"/>
</dbReference>
<feature type="compositionally biased region" description="Polar residues" evidence="2">
    <location>
        <begin position="1008"/>
        <end position="1020"/>
    </location>
</feature>
<organism evidence="4 5">
    <name type="scientific">Heterodera trifolii</name>
    <dbReference type="NCBI Taxonomy" id="157864"/>
    <lineage>
        <taxon>Eukaryota</taxon>
        <taxon>Metazoa</taxon>
        <taxon>Ecdysozoa</taxon>
        <taxon>Nematoda</taxon>
        <taxon>Chromadorea</taxon>
        <taxon>Rhabditida</taxon>
        <taxon>Tylenchina</taxon>
        <taxon>Tylenchomorpha</taxon>
        <taxon>Tylenchoidea</taxon>
        <taxon>Heteroderidae</taxon>
        <taxon>Heteroderinae</taxon>
        <taxon>Heterodera</taxon>
    </lineage>
</organism>
<dbReference type="FunFam" id="3.40.50.11210:FF:000001">
    <property type="entry name" value="Ral GTPase-activating protein subunit alpha-1 isoform 1"/>
    <property type="match status" value="1"/>
</dbReference>
<accession>A0ABD2LWK4</accession>
<sequence length="1088" mass="121075">MSIPPLFRCSKVGTNDADNGGHGGHGHQRRFLRRQQTNSRLELLGWEGGQPSSCTSVGGRSPIVMRRLSRQCQHWLGSAARRSSASGTPRAIDRHNQQQQNQHNHFDRNLRLFTVSAPMKEGTTDFFSMLEKMQSQRMDDQRCEMPSEKGRNQQRPSVAEASTPSATAFCARRELATSRGFSRDSIKQIISSGNGPFPQIVLPPQGGFWMDGVISYRRVAEAEDGRKKGRDKAEEDEEEDEVPKNGTGGSCDRTKLETDDTALCYRRHFLGREHHNFYGNDPLIGPLVLSVRTETISCQNHFRIILRTRHGTVHEVVPASALADRPSACRMAKLLCEELTAERFYPIAFPGGSELILQFDEHVISNTYKFGAIYQKFGQTTEEELFSNDSSNCSAFDEFLSVIGHRVQLRNFDGYRGGLDTVHGQTGTESVYTQFRQKEIMFHVSTLLPFTIGDAQQLQRKRHIGNDIVAIVFQEQNTPFCPDMIASNFLHAYLVVHPIEPGTDRTRYRVSMTARDDVPFFGPTLPRSSIIWKCQLRDFLLTKLINAENAAYKAEKFAKLAERTRASLLDGLYSNLKERAQFYGMEFLESVDSATKQQQQEKHHQCQNNGQNHHHQHSQQQQLMNGSVNGGTNPLGLFHSVKKVFSARSRSVSQDVSSNGTPMPCANTFNEKVPLGCRLSGTLCSTSSSSGSSSHFGTPPMADAMQQQRRALTRERGGRIMSLVAPMEDCRLSSSASTSSSSGHHFDRPSAIVHPSQVPPHNYHQHHHLLRWRSNAGKLAKTAAERNSTSAMLEASFGCIDQHNHHHRSTPSSPYAAHHQPPPGTVIPFRSSIQHLRHWHGGSDAEDDDDSDDVEIEVEEVLNEADDALRGGAGGGHDSDTGMESMSSADIQPNGAPPVGRRCLSNGAGDAKNGKSAAGALQKRERIAKKNDNEKEEHEAERQRLEELVVDVVRLKTEKTDLMRQNVTCRTDIKKLKERQSLLASELDRAYSEIQRLKRLLKRPSDGSDVSNLSTGSSQMHLHAHDQTPQLNQQKVPDRPSLLFFGEESPSADAVSSAPFQHSNGILAASLPETANEATHFHVFSANQ</sequence>
<proteinExistence type="predicted"/>
<dbReference type="PANTHER" id="PTHR15711:SF32">
    <property type="entry name" value="RAP GTPASE ACTIVATING PROTEIN 1, ISOFORM H"/>
    <property type="match status" value="1"/>
</dbReference>
<dbReference type="InterPro" id="IPR003109">
    <property type="entry name" value="GoLoco_motif"/>
</dbReference>
<feature type="compositionally biased region" description="Basic and acidic residues" evidence="2">
    <location>
        <begin position="137"/>
        <end position="151"/>
    </location>
</feature>
<dbReference type="GO" id="GO:0005096">
    <property type="term" value="F:GTPase activator activity"/>
    <property type="evidence" value="ECO:0007669"/>
    <property type="project" value="UniProtKB-KW"/>
</dbReference>
<dbReference type="AlphaFoldDB" id="A0ABD2LWK4"/>
<dbReference type="InterPro" id="IPR000331">
    <property type="entry name" value="Rap/Ran_GAP_dom"/>
</dbReference>
<evidence type="ECO:0000313" key="4">
    <source>
        <dbReference type="EMBL" id="KAL3119631.1"/>
    </source>
</evidence>
<dbReference type="SMART" id="SM00390">
    <property type="entry name" value="GoLoco"/>
    <property type="match status" value="1"/>
</dbReference>
<reference evidence="4 5" key="1">
    <citation type="submission" date="2024-10" db="EMBL/GenBank/DDBJ databases">
        <authorList>
            <person name="Kim D."/>
        </authorList>
    </citation>
    <scope>NUCLEOTIDE SEQUENCE [LARGE SCALE GENOMIC DNA]</scope>
    <source>
        <strain evidence="4">BH-2024</strain>
    </source>
</reference>
<feature type="compositionally biased region" description="Basic and acidic residues" evidence="2">
    <location>
        <begin position="922"/>
        <end position="942"/>
    </location>
</feature>
<feature type="compositionally biased region" description="Polar residues" evidence="2">
    <location>
        <begin position="153"/>
        <end position="165"/>
    </location>
</feature>
<evidence type="ECO:0000313" key="5">
    <source>
        <dbReference type="Proteomes" id="UP001620626"/>
    </source>
</evidence>
<dbReference type="PANTHER" id="PTHR15711">
    <property type="entry name" value="RAP GTPASE-ACTIVATING PROTEIN"/>
    <property type="match status" value="1"/>
</dbReference>
<dbReference type="PROSITE" id="PS50877">
    <property type="entry name" value="GOLOCO"/>
    <property type="match status" value="1"/>
</dbReference>
<feature type="region of interest" description="Disordered" evidence="2">
    <location>
        <begin position="77"/>
        <end position="106"/>
    </location>
</feature>
<dbReference type="PROSITE" id="PS50085">
    <property type="entry name" value="RAPGAP"/>
    <property type="match status" value="1"/>
</dbReference>
<dbReference type="Gene3D" id="6.10.140.210">
    <property type="match status" value="1"/>
</dbReference>
<feature type="region of interest" description="Disordered" evidence="2">
    <location>
        <begin position="136"/>
        <end position="165"/>
    </location>
</feature>
<feature type="region of interest" description="Disordered" evidence="2">
    <location>
        <begin position="1"/>
        <end position="29"/>
    </location>
</feature>
<feature type="region of interest" description="Disordered" evidence="2">
    <location>
        <begin position="221"/>
        <end position="253"/>
    </location>
</feature>
<dbReference type="Pfam" id="PF02145">
    <property type="entry name" value="Rap_GAP"/>
    <property type="match status" value="1"/>
</dbReference>
<evidence type="ECO:0000259" key="3">
    <source>
        <dbReference type="PROSITE" id="PS50085"/>
    </source>
</evidence>
<comment type="caution">
    <text evidence="4">The sequence shown here is derived from an EMBL/GenBank/DDBJ whole genome shotgun (WGS) entry which is preliminary data.</text>
</comment>
<feature type="region of interest" description="Disordered" evidence="2">
    <location>
        <begin position="1003"/>
        <end position="1034"/>
    </location>
</feature>
<dbReference type="InterPro" id="IPR011990">
    <property type="entry name" value="TPR-like_helical_dom_sf"/>
</dbReference>
<dbReference type="SUPFAM" id="SSF111347">
    <property type="entry name" value="Rap/Ran-GAP"/>
    <property type="match status" value="1"/>
</dbReference>
<feature type="region of interest" description="Disordered" evidence="2">
    <location>
        <begin position="593"/>
        <end position="631"/>
    </location>
</feature>
<evidence type="ECO:0000256" key="2">
    <source>
        <dbReference type="SAM" id="MobiDB-lite"/>
    </source>
</evidence>
<dbReference type="InterPro" id="IPR035974">
    <property type="entry name" value="Rap/Ran-GAP_sf"/>
</dbReference>
<evidence type="ECO:0000256" key="1">
    <source>
        <dbReference type="ARBA" id="ARBA00022468"/>
    </source>
</evidence>
<dbReference type="Gene3D" id="1.25.40.10">
    <property type="entry name" value="Tetratricopeptide repeat domain"/>
    <property type="match status" value="1"/>
</dbReference>
<keyword evidence="5" id="KW-1185">Reference proteome</keyword>
<dbReference type="Proteomes" id="UP001620626">
    <property type="component" value="Unassembled WGS sequence"/>
</dbReference>
<feature type="region of interest" description="Disordered" evidence="2">
    <location>
        <begin position="688"/>
        <end position="708"/>
    </location>
</feature>
<name>A0ABD2LWK4_9BILA</name>
<feature type="region of interest" description="Disordered" evidence="2">
    <location>
        <begin position="863"/>
        <end position="942"/>
    </location>
</feature>
<feature type="domain" description="Rap-GAP" evidence="3">
    <location>
        <begin position="356"/>
        <end position="572"/>
    </location>
</feature>
<dbReference type="EMBL" id="JBICBT010000240">
    <property type="protein sequence ID" value="KAL3119631.1"/>
    <property type="molecule type" value="Genomic_DNA"/>
</dbReference>
<protein>
    <recommendedName>
        <fullName evidence="3">Rap-GAP domain-containing protein</fullName>
    </recommendedName>
</protein>
<dbReference type="Pfam" id="PF21022">
    <property type="entry name" value="Rap-GAP_dimer"/>
    <property type="match status" value="1"/>
</dbReference>
<dbReference type="Pfam" id="PF02188">
    <property type="entry name" value="GoLoco"/>
    <property type="match status" value="1"/>
</dbReference>
<dbReference type="InterPro" id="IPR050989">
    <property type="entry name" value="Rap1_Ran_GAP"/>
</dbReference>
<keyword evidence="1" id="KW-0343">GTPase activation</keyword>